<evidence type="ECO:0000259" key="6">
    <source>
        <dbReference type="PROSITE" id="PS50011"/>
    </source>
</evidence>
<evidence type="ECO:0000313" key="8">
    <source>
        <dbReference type="Proteomes" id="UP000320481"/>
    </source>
</evidence>
<feature type="compositionally biased region" description="Gly residues" evidence="4">
    <location>
        <begin position="225"/>
        <end position="236"/>
    </location>
</feature>
<dbReference type="AlphaFoldDB" id="A0A5C6K353"/>
<evidence type="ECO:0000256" key="4">
    <source>
        <dbReference type="SAM" id="MobiDB-lite"/>
    </source>
</evidence>
<feature type="compositionally biased region" description="Basic and acidic residues" evidence="4">
    <location>
        <begin position="563"/>
        <end position="574"/>
    </location>
</feature>
<dbReference type="InterPro" id="IPR011009">
    <property type="entry name" value="Kinase-like_dom_sf"/>
</dbReference>
<feature type="region of interest" description="Disordered" evidence="4">
    <location>
        <begin position="64"/>
        <end position="84"/>
    </location>
</feature>
<dbReference type="GO" id="GO:0005524">
    <property type="term" value="F:ATP binding"/>
    <property type="evidence" value="ECO:0007669"/>
    <property type="project" value="UniProtKB-KW"/>
</dbReference>
<keyword evidence="7" id="KW-0418">Kinase</keyword>
<feature type="region of interest" description="Disordered" evidence="4">
    <location>
        <begin position="619"/>
        <end position="664"/>
    </location>
</feature>
<evidence type="ECO:0000256" key="5">
    <source>
        <dbReference type="SAM" id="Phobius"/>
    </source>
</evidence>
<keyword evidence="5" id="KW-1133">Transmembrane helix</keyword>
<comment type="similarity">
    <text evidence="1">Belongs to the protein kinase superfamily. STE Ser/Thr protein kinase family. STE20 subfamily.</text>
</comment>
<proteinExistence type="inferred from homology"/>
<feature type="region of interest" description="Disordered" evidence="4">
    <location>
        <begin position="563"/>
        <end position="586"/>
    </location>
</feature>
<name>A0A5C6K353_9ACTN</name>
<reference evidence="7" key="1">
    <citation type="journal article" date="2019" name="Microbiol. Resour. Announc.">
        <title>Draft Genomic Sequences of Streptomyces misionensis and Streptomyces albidoflavus, bacteria applied for phytopathogen biocontrol.</title>
        <authorList>
            <person name="Pylro V."/>
            <person name="Dias A."/>
            <person name="Andreote F."/>
            <person name="Varani A."/>
            <person name="Andreote C."/>
            <person name="Bernardo E."/>
            <person name="Martins T."/>
        </authorList>
    </citation>
    <scope>NUCLEOTIDE SEQUENCE [LARGE SCALE GENOMIC DNA]</scope>
    <source>
        <strain evidence="7">66</strain>
    </source>
</reference>
<keyword evidence="2" id="KW-0547">Nucleotide-binding</keyword>
<dbReference type="PANTHER" id="PTHR45832">
    <property type="entry name" value="SERINE/THREONINE-PROTEIN KINASE SAMKA-RELATED-RELATED"/>
    <property type="match status" value="1"/>
</dbReference>
<keyword evidence="5" id="KW-0812">Transmembrane</keyword>
<protein>
    <submittedName>
        <fullName evidence="7">Protein kinase</fullName>
    </submittedName>
</protein>
<dbReference type="Proteomes" id="UP000320481">
    <property type="component" value="Unassembled WGS sequence"/>
</dbReference>
<feature type="region of interest" description="Disordered" evidence="4">
    <location>
        <begin position="200"/>
        <end position="287"/>
    </location>
</feature>
<dbReference type="RefSeq" id="WP_146463628.1">
    <property type="nucleotide sequence ID" value="NZ_VOGW01000017.1"/>
</dbReference>
<feature type="compositionally biased region" description="Polar residues" evidence="4">
    <location>
        <begin position="628"/>
        <end position="655"/>
    </location>
</feature>
<feature type="compositionally biased region" description="Basic and acidic residues" evidence="4">
    <location>
        <begin position="214"/>
        <end position="223"/>
    </location>
</feature>
<dbReference type="InterPro" id="IPR001245">
    <property type="entry name" value="Ser-Thr/Tyr_kinase_cat_dom"/>
</dbReference>
<evidence type="ECO:0000256" key="3">
    <source>
        <dbReference type="ARBA" id="ARBA00022840"/>
    </source>
</evidence>
<evidence type="ECO:0000256" key="2">
    <source>
        <dbReference type="ARBA" id="ARBA00022741"/>
    </source>
</evidence>
<evidence type="ECO:0000313" key="7">
    <source>
        <dbReference type="EMBL" id="TWV56881.1"/>
    </source>
</evidence>
<dbReference type="SUPFAM" id="SSF56112">
    <property type="entry name" value="Protein kinase-like (PK-like)"/>
    <property type="match status" value="1"/>
</dbReference>
<accession>A0A5C6K353</accession>
<keyword evidence="3" id="KW-0067">ATP-binding</keyword>
<organism evidence="7 8">
    <name type="scientific">Streptomyces misionensis</name>
    <dbReference type="NCBI Taxonomy" id="67331"/>
    <lineage>
        <taxon>Bacteria</taxon>
        <taxon>Bacillati</taxon>
        <taxon>Actinomycetota</taxon>
        <taxon>Actinomycetes</taxon>
        <taxon>Kitasatosporales</taxon>
        <taxon>Streptomycetaceae</taxon>
        <taxon>Streptomyces</taxon>
    </lineage>
</organism>
<dbReference type="InterPro" id="IPR000719">
    <property type="entry name" value="Prot_kinase_dom"/>
</dbReference>
<feature type="domain" description="Protein kinase" evidence="6">
    <location>
        <begin position="1"/>
        <end position="525"/>
    </location>
</feature>
<dbReference type="PANTHER" id="PTHR45832:SF22">
    <property type="entry name" value="SERINE_THREONINE-PROTEIN KINASE SAMKA-RELATED"/>
    <property type="match status" value="1"/>
</dbReference>
<dbReference type="InterPro" id="IPR051931">
    <property type="entry name" value="PAK3-like"/>
</dbReference>
<dbReference type="Gene3D" id="1.10.510.10">
    <property type="entry name" value="Transferase(Phosphotransferase) domain 1"/>
    <property type="match status" value="2"/>
</dbReference>
<dbReference type="SMART" id="SM00220">
    <property type="entry name" value="S_TKc"/>
    <property type="match status" value="1"/>
</dbReference>
<dbReference type="Pfam" id="PF07714">
    <property type="entry name" value="PK_Tyr_Ser-Thr"/>
    <property type="match status" value="1"/>
</dbReference>
<keyword evidence="7" id="KW-0808">Transferase</keyword>
<keyword evidence="5" id="KW-0472">Membrane</keyword>
<keyword evidence="8" id="KW-1185">Reference proteome</keyword>
<feature type="region of interest" description="Disordered" evidence="4">
    <location>
        <begin position="313"/>
        <end position="409"/>
    </location>
</feature>
<dbReference type="PROSITE" id="PS50011">
    <property type="entry name" value="PROTEIN_KINASE_DOM"/>
    <property type="match status" value="1"/>
</dbReference>
<feature type="compositionally biased region" description="Gly residues" evidence="4">
    <location>
        <begin position="257"/>
        <end position="275"/>
    </location>
</feature>
<gene>
    <name evidence="7" type="ORF">FRZ03_03320</name>
</gene>
<evidence type="ECO:0000256" key="1">
    <source>
        <dbReference type="ARBA" id="ARBA00008874"/>
    </source>
</evidence>
<comment type="caution">
    <text evidence="7">The sequence shown here is derived from an EMBL/GenBank/DDBJ whole genome shotgun (WGS) entry which is preliminary data.</text>
</comment>
<feature type="transmembrane region" description="Helical" evidence="5">
    <location>
        <begin position="594"/>
        <end position="614"/>
    </location>
</feature>
<dbReference type="GO" id="GO:0004672">
    <property type="term" value="F:protein kinase activity"/>
    <property type="evidence" value="ECO:0007669"/>
    <property type="project" value="InterPro"/>
</dbReference>
<feature type="compositionally biased region" description="Low complexity" evidence="4">
    <location>
        <begin position="66"/>
        <end position="84"/>
    </location>
</feature>
<sequence length="808" mass="84840">MDDYAGRVLADRYRLPLPPSDAYELTETRAFDTYSGQEVLVRQVPLPEVVEAEVLDAEGLPEGFTARGHGARPAPGAGAATRQPADPAVRRAVEAAQAAAAVPDHPRLDQVFDVFAEGGSLWIVSEWVAARPLAALLAERPLTPYRAAEVASDVLMALRVLHAHGWVHRNVTARTVLVCDDGRVLLTGLASGAAEEALCGYDPVPGREDDGEGSPERPGDRDAGQGAGHPGAGGAAPGAVDAEAARRAAIRARAAGGASGATGTGPGGPGGGGPGGPAPAGRQAPESGADIRAARAGAIAAYRAGARAAARVQEAQQNGRAALPGARRPAEDGPGPDRAVRDDGTARSPYPAPSGLTADPYGVHGGEPGVAPRELEPARRQAPAPVPAVPPRAGAGWDHAGPATGGRQPAGALAAERARQARMAVVGPVTERWAPEQAGPVHENWQLAPPVGPATDLWALGALLFRAVQGHAPYPEESTAELVQLVCAEPPAYAEECGPLRPVVESLLRQDPTERPDFEELNGWLRSLVRSAPEPEAGTRVVPVPPADPRRLPIVRRRGELVRRRRARLPETHPHGRHKRGREEAGSPRRLGRVLLLLILLLLAGAVAYAMLFMPKQHAHGGAPGGTDRTTGQPAPAPSRTQGGPSAGETQNGGASSVPDGFTLREDPEGFEIAVAKGWSRAPKNGSGEVVYAHGDFQLIVVPGRDGASSYGSDPMAYQRDKERELQPYRDSSWATATGLRTIEVGGRTMAEGQFTWTDGQGRDLFVRNMAILLDGRYHILQVRGPDADRDEVTRLYEEATATYRYTG</sequence>
<dbReference type="EMBL" id="VOGW01000017">
    <property type="protein sequence ID" value="TWV56881.1"/>
    <property type="molecule type" value="Genomic_DNA"/>
</dbReference>